<dbReference type="AlphaFoldDB" id="A0A1I2JC94"/>
<reference evidence="3" key="1">
    <citation type="submission" date="2016-10" db="EMBL/GenBank/DDBJ databases">
        <authorList>
            <person name="Varghese N."/>
            <person name="Submissions S."/>
        </authorList>
    </citation>
    <scope>NUCLEOTIDE SEQUENCE [LARGE SCALE GENOMIC DNA]</scope>
    <source>
        <strain evidence="3">DSM 46838</strain>
    </source>
</reference>
<evidence type="ECO:0000313" key="2">
    <source>
        <dbReference type="EMBL" id="SFF51718.1"/>
    </source>
</evidence>
<protein>
    <submittedName>
        <fullName evidence="2">Uncharacterized protein</fullName>
    </submittedName>
</protein>
<evidence type="ECO:0000313" key="3">
    <source>
        <dbReference type="Proteomes" id="UP000198589"/>
    </source>
</evidence>
<feature type="transmembrane region" description="Helical" evidence="1">
    <location>
        <begin position="116"/>
        <end position="135"/>
    </location>
</feature>
<keyword evidence="1" id="KW-0472">Membrane</keyword>
<dbReference type="Proteomes" id="UP000198589">
    <property type="component" value="Unassembled WGS sequence"/>
</dbReference>
<organism evidence="2 3">
    <name type="scientific">Blastococcus tunisiensis</name>
    <dbReference type="NCBI Taxonomy" id="1798228"/>
    <lineage>
        <taxon>Bacteria</taxon>
        <taxon>Bacillati</taxon>
        <taxon>Actinomycetota</taxon>
        <taxon>Actinomycetes</taxon>
        <taxon>Geodermatophilales</taxon>
        <taxon>Geodermatophilaceae</taxon>
        <taxon>Blastococcus</taxon>
    </lineage>
</organism>
<dbReference type="STRING" id="1798228.SAMN05216574_115137"/>
<dbReference type="EMBL" id="FOND01000015">
    <property type="protein sequence ID" value="SFF51718.1"/>
    <property type="molecule type" value="Genomic_DNA"/>
</dbReference>
<keyword evidence="3" id="KW-1185">Reference proteome</keyword>
<gene>
    <name evidence="2" type="ORF">SAMN05216574_115137</name>
</gene>
<feature type="transmembrane region" description="Helical" evidence="1">
    <location>
        <begin position="218"/>
        <end position="239"/>
    </location>
</feature>
<proteinExistence type="predicted"/>
<keyword evidence="1" id="KW-0812">Transmembrane</keyword>
<accession>A0A1I2JC94</accession>
<keyword evidence="1" id="KW-1133">Transmembrane helix</keyword>
<feature type="transmembrane region" description="Helical" evidence="1">
    <location>
        <begin position="147"/>
        <end position="170"/>
    </location>
</feature>
<feature type="transmembrane region" description="Helical" evidence="1">
    <location>
        <begin position="46"/>
        <end position="67"/>
    </location>
</feature>
<evidence type="ECO:0000256" key="1">
    <source>
        <dbReference type="SAM" id="Phobius"/>
    </source>
</evidence>
<name>A0A1I2JC94_9ACTN</name>
<feature type="transmembrane region" description="Helical" evidence="1">
    <location>
        <begin position="87"/>
        <end position="109"/>
    </location>
</feature>
<sequence length="278" mass="27685">MLTVPVGLVLGRCIGWGDRAAPGAGRTPAIAGAVAGSRTRRRALPLPPVGVALVATAVALQVIAYALRLSGATGSASQAFSLDGPLSVPRMFVAGLFAVGAIAAVVAAARMPDRRVWWFGVAVLAAGIAAARVGGIPPADARGGDPAGGRIAVLVGVALVVGAGVALWFLSRTERRDRRRVLGGLVGYAAASVGSFAVADVVPASWAAATTFIGESGAALAGVAFLFAVLVGAAPRLVLPADWVLRRTADARTVDVAAAAPFVGRVTSGRPGSPSMGD</sequence>
<feature type="transmembrane region" description="Helical" evidence="1">
    <location>
        <begin position="182"/>
        <end position="206"/>
    </location>
</feature>